<reference evidence="1" key="1">
    <citation type="submission" date="2022-04" db="EMBL/GenBank/DDBJ databases">
        <title>Carnegiea gigantea Genome sequencing and assembly v2.</title>
        <authorList>
            <person name="Copetti D."/>
            <person name="Sanderson M.J."/>
            <person name="Burquez A."/>
            <person name="Wojciechowski M.F."/>
        </authorList>
    </citation>
    <scope>NUCLEOTIDE SEQUENCE</scope>
    <source>
        <strain evidence="1">SGP5-SGP5p</strain>
        <tissue evidence="1">Aerial part</tissue>
    </source>
</reference>
<dbReference type="Proteomes" id="UP001153076">
    <property type="component" value="Unassembled WGS sequence"/>
</dbReference>
<accession>A0A9Q1GFZ9</accession>
<name>A0A9Q1GFZ9_9CARY</name>
<keyword evidence="2" id="KW-1185">Reference proteome</keyword>
<gene>
    <name evidence="1" type="ORF">Cgig2_018899</name>
</gene>
<sequence>MKQKQMQTFVYSIQDESVEQQLQLIGAFIEKDIREAILSIPSVKSSGPDGYSSSFFKACWAEGGPKVVMGGCNVQQKQMVLDRTGYQEGNLLLRYLGVPITANKLSKIECRLLGEKITKKISTWATKTTSYAGRAALINTVLMEVYNFWATIFILPQGVIKEGADAKYKKVPYVSWEEICKPKKNKGMGIKNVEAWKKASIAKLVWAIAQKKDLLWVKWQVQAGGTIYPTMMYASIGGNYIGSRRSLNGGARSIKDGSREGPRMDIILLHQDIFGPYRDPRTPIFLVYRHTKSMTGHQSMAQNNPKVEWRRMVKIPISSQDRKDDEADHLCTIYHIWQARNHLIIQRKSINRVQIIKDVKEQVEQRILYIAQRTPKYYKHIDKLLT</sequence>
<protein>
    <submittedName>
        <fullName evidence="1">Uncharacterized protein</fullName>
    </submittedName>
</protein>
<comment type="caution">
    <text evidence="1">The sequence shown here is derived from an EMBL/GenBank/DDBJ whole genome shotgun (WGS) entry which is preliminary data.</text>
</comment>
<proteinExistence type="predicted"/>
<dbReference type="PANTHER" id="PTHR33116:SF84">
    <property type="entry name" value="RNA-DIRECTED DNA POLYMERASE"/>
    <property type="match status" value="1"/>
</dbReference>
<organism evidence="1 2">
    <name type="scientific">Carnegiea gigantea</name>
    <dbReference type="NCBI Taxonomy" id="171969"/>
    <lineage>
        <taxon>Eukaryota</taxon>
        <taxon>Viridiplantae</taxon>
        <taxon>Streptophyta</taxon>
        <taxon>Embryophyta</taxon>
        <taxon>Tracheophyta</taxon>
        <taxon>Spermatophyta</taxon>
        <taxon>Magnoliopsida</taxon>
        <taxon>eudicotyledons</taxon>
        <taxon>Gunneridae</taxon>
        <taxon>Pentapetalae</taxon>
        <taxon>Caryophyllales</taxon>
        <taxon>Cactineae</taxon>
        <taxon>Cactaceae</taxon>
        <taxon>Cactoideae</taxon>
        <taxon>Echinocereeae</taxon>
        <taxon>Carnegiea</taxon>
    </lineage>
</organism>
<evidence type="ECO:0000313" key="1">
    <source>
        <dbReference type="EMBL" id="KAJ8419576.1"/>
    </source>
</evidence>
<dbReference type="AlphaFoldDB" id="A0A9Q1GFZ9"/>
<dbReference type="OrthoDB" id="1751077at2759"/>
<dbReference type="PANTHER" id="PTHR33116">
    <property type="entry name" value="REVERSE TRANSCRIPTASE ZINC-BINDING DOMAIN-CONTAINING PROTEIN-RELATED-RELATED"/>
    <property type="match status" value="1"/>
</dbReference>
<evidence type="ECO:0000313" key="2">
    <source>
        <dbReference type="Proteomes" id="UP001153076"/>
    </source>
</evidence>
<dbReference type="EMBL" id="JAKOGI010004833">
    <property type="protein sequence ID" value="KAJ8419576.1"/>
    <property type="molecule type" value="Genomic_DNA"/>
</dbReference>